<keyword evidence="5" id="KW-0597">Phosphoprotein</keyword>
<dbReference type="SUPFAM" id="SSF52172">
    <property type="entry name" value="CheY-like"/>
    <property type="match status" value="2"/>
</dbReference>
<evidence type="ECO:0000256" key="5">
    <source>
        <dbReference type="PROSITE-ProRule" id="PRU00169"/>
    </source>
</evidence>
<feature type="modified residue" description="4-aspartylphosphate" evidence="5">
    <location>
        <position position="188"/>
    </location>
</feature>
<dbReference type="Proteomes" id="UP000198814">
    <property type="component" value="Unassembled WGS sequence"/>
</dbReference>
<dbReference type="PROSITE" id="PS50894">
    <property type="entry name" value="HPT"/>
    <property type="match status" value="1"/>
</dbReference>
<dbReference type="Gene3D" id="1.20.120.160">
    <property type="entry name" value="HPT domain"/>
    <property type="match status" value="1"/>
</dbReference>
<dbReference type="InterPro" id="IPR050469">
    <property type="entry name" value="Diguanylate_Cyclase"/>
</dbReference>
<evidence type="ECO:0000313" key="9">
    <source>
        <dbReference type="EMBL" id="SEO45777.1"/>
    </source>
</evidence>
<evidence type="ECO:0000256" key="3">
    <source>
        <dbReference type="ARBA" id="ARBA00034247"/>
    </source>
</evidence>
<dbReference type="SMART" id="SM00448">
    <property type="entry name" value="REC"/>
    <property type="match status" value="2"/>
</dbReference>
<evidence type="ECO:0000256" key="2">
    <source>
        <dbReference type="ARBA" id="ARBA00023012"/>
    </source>
</evidence>
<dbReference type="Gene3D" id="3.40.50.2300">
    <property type="match status" value="2"/>
</dbReference>
<dbReference type="InterPro" id="IPR000160">
    <property type="entry name" value="GGDEF_dom"/>
</dbReference>
<accession>A0A1H8PVU7</accession>
<dbReference type="PROSITE" id="PS50887">
    <property type="entry name" value="GGDEF"/>
    <property type="match status" value="1"/>
</dbReference>
<dbReference type="CDD" id="cd00156">
    <property type="entry name" value="REC"/>
    <property type="match status" value="2"/>
</dbReference>
<dbReference type="RefSeq" id="WP_090317976.1">
    <property type="nucleotide sequence ID" value="NZ_FNOE01000008.1"/>
</dbReference>
<dbReference type="EC" id="2.7.7.65" evidence="1"/>
<name>A0A1H8PVU7_9PROT</name>
<dbReference type="InterPro" id="IPR008207">
    <property type="entry name" value="Sig_transdc_His_kin_Hpt_dom"/>
</dbReference>
<keyword evidence="2" id="KW-0902">Two-component regulatory system</keyword>
<dbReference type="AlphaFoldDB" id="A0A1H8PVU7"/>
<evidence type="ECO:0000256" key="4">
    <source>
        <dbReference type="PROSITE-ProRule" id="PRU00110"/>
    </source>
</evidence>
<dbReference type="GO" id="GO:0052621">
    <property type="term" value="F:diguanylate cyclase activity"/>
    <property type="evidence" value="ECO:0007669"/>
    <property type="project" value="UniProtKB-EC"/>
</dbReference>
<dbReference type="Pfam" id="PF01627">
    <property type="entry name" value="Hpt"/>
    <property type="match status" value="1"/>
</dbReference>
<dbReference type="GO" id="GO:0000160">
    <property type="term" value="P:phosphorelay signal transduction system"/>
    <property type="evidence" value="ECO:0007669"/>
    <property type="project" value="UniProtKB-KW"/>
</dbReference>
<proteinExistence type="predicted"/>
<organism evidence="9 10">
    <name type="scientific">Nitrosomonas oligotropha</name>
    <dbReference type="NCBI Taxonomy" id="42354"/>
    <lineage>
        <taxon>Bacteria</taxon>
        <taxon>Pseudomonadati</taxon>
        <taxon>Pseudomonadota</taxon>
        <taxon>Betaproteobacteria</taxon>
        <taxon>Nitrosomonadales</taxon>
        <taxon>Nitrosomonadaceae</taxon>
        <taxon>Nitrosomonas</taxon>
    </lineage>
</organism>
<dbReference type="GO" id="GO:1902201">
    <property type="term" value="P:negative regulation of bacterial-type flagellum-dependent cell motility"/>
    <property type="evidence" value="ECO:0007669"/>
    <property type="project" value="TreeGrafter"/>
</dbReference>
<feature type="domain" description="HPt" evidence="8">
    <location>
        <begin position="9"/>
        <end position="116"/>
    </location>
</feature>
<dbReference type="PROSITE" id="PS50110">
    <property type="entry name" value="RESPONSE_REGULATORY"/>
    <property type="match status" value="2"/>
</dbReference>
<feature type="domain" description="Response regulatory" evidence="6">
    <location>
        <begin position="265"/>
        <end position="381"/>
    </location>
</feature>
<dbReference type="FunFam" id="3.30.70.270:FF:000001">
    <property type="entry name" value="Diguanylate cyclase domain protein"/>
    <property type="match status" value="1"/>
</dbReference>
<evidence type="ECO:0000259" key="6">
    <source>
        <dbReference type="PROSITE" id="PS50110"/>
    </source>
</evidence>
<dbReference type="InterPro" id="IPR029787">
    <property type="entry name" value="Nucleotide_cyclase"/>
</dbReference>
<dbReference type="EMBL" id="FODO01000010">
    <property type="protein sequence ID" value="SEO45777.1"/>
    <property type="molecule type" value="Genomic_DNA"/>
</dbReference>
<feature type="modified residue" description="Phosphohistidine" evidence="4">
    <location>
        <position position="55"/>
    </location>
</feature>
<dbReference type="SUPFAM" id="SSF55073">
    <property type="entry name" value="Nucleotide cyclase"/>
    <property type="match status" value="1"/>
</dbReference>
<dbReference type="Pfam" id="PF00990">
    <property type="entry name" value="GGDEF"/>
    <property type="match status" value="1"/>
</dbReference>
<dbReference type="GO" id="GO:0004672">
    <property type="term" value="F:protein kinase activity"/>
    <property type="evidence" value="ECO:0007669"/>
    <property type="project" value="UniProtKB-ARBA"/>
</dbReference>
<feature type="modified residue" description="4-aspartylphosphate" evidence="5">
    <location>
        <position position="314"/>
    </location>
</feature>
<sequence length="554" mass="61725">MITKEHKEFQERMRLVLAAFAQELPHRISEIESLWQKLRSEWDSKALQEMHRSVHHLVSNGKTFGYPELSTEARALEKILKSLLQVTTPLDDSQSSRILQQIDALKRISIEQESKQTQDAASSAHDESALLPHGQASSLIYVVEADAEAAQELALQLRYYGYEVEVFNHLDKFRTAVQLRPDAIILMDVEFPEDEMGGILIMEQIQKELAQPARVIFISTHDAMAYRLGAVRAGGVAYFPKPINSTELIDQLDLITASQIQEPFRVLIVDDSQTILAYHAAILEQAGMLVKTVVEPLKLLGALNDFNPDLILMDLYMPGCNGVELARVIRQIDGFLSTPIVYLSSENDFNTQAEAMSLCGDDFLVKPIGAGHLVSAVTTRATRARFLRSLMIHDGLTGLLNHTAIKEELAREVIRSSRLNSPLSLAMVDIDFFKKVNDTYGHAAGDRVLKSLARLLKQRLRETDIVGRYGGEEFAVIMNDTDAASAAKVIDEIRTVFSRLLHLSHDEEFSVNFSCGIADLAHFSDAVSLSEAADKALYQAKQRGRNKVIVNAGD</sequence>
<dbReference type="STRING" id="42354.SAMN05216333_11032"/>
<dbReference type="OrthoDB" id="9813903at2"/>
<dbReference type="SMART" id="SM00267">
    <property type="entry name" value="GGDEF"/>
    <property type="match status" value="1"/>
</dbReference>
<dbReference type="InterPro" id="IPR043128">
    <property type="entry name" value="Rev_trsase/Diguanyl_cyclase"/>
</dbReference>
<comment type="catalytic activity">
    <reaction evidence="3">
        <text>2 GTP = 3',3'-c-di-GMP + 2 diphosphate</text>
        <dbReference type="Rhea" id="RHEA:24898"/>
        <dbReference type="ChEBI" id="CHEBI:33019"/>
        <dbReference type="ChEBI" id="CHEBI:37565"/>
        <dbReference type="ChEBI" id="CHEBI:58805"/>
        <dbReference type="EC" id="2.7.7.65"/>
    </reaction>
</comment>
<feature type="domain" description="GGDEF" evidence="7">
    <location>
        <begin position="421"/>
        <end position="553"/>
    </location>
</feature>
<evidence type="ECO:0000259" key="8">
    <source>
        <dbReference type="PROSITE" id="PS50894"/>
    </source>
</evidence>
<dbReference type="GO" id="GO:0043709">
    <property type="term" value="P:cell adhesion involved in single-species biofilm formation"/>
    <property type="evidence" value="ECO:0007669"/>
    <property type="project" value="TreeGrafter"/>
</dbReference>
<dbReference type="PANTHER" id="PTHR45138">
    <property type="entry name" value="REGULATORY COMPONENTS OF SENSORY TRANSDUCTION SYSTEM"/>
    <property type="match status" value="1"/>
</dbReference>
<dbReference type="InterPro" id="IPR001789">
    <property type="entry name" value="Sig_transdc_resp-reg_receiver"/>
</dbReference>
<dbReference type="SUPFAM" id="SSF47226">
    <property type="entry name" value="Histidine-containing phosphotransfer domain, HPT domain"/>
    <property type="match status" value="1"/>
</dbReference>
<evidence type="ECO:0000256" key="1">
    <source>
        <dbReference type="ARBA" id="ARBA00012528"/>
    </source>
</evidence>
<evidence type="ECO:0000259" key="7">
    <source>
        <dbReference type="PROSITE" id="PS50887"/>
    </source>
</evidence>
<evidence type="ECO:0000313" key="10">
    <source>
        <dbReference type="Proteomes" id="UP000198814"/>
    </source>
</evidence>
<dbReference type="InterPro" id="IPR011006">
    <property type="entry name" value="CheY-like_superfamily"/>
</dbReference>
<keyword evidence="10" id="KW-1185">Reference proteome</keyword>
<dbReference type="InterPro" id="IPR036641">
    <property type="entry name" value="HPT_dom_sf"/>
</dbReference>
<dbReference type="CDD" id="cd01949">
    <property type="entry name" value="GGDEF"/>
    <property type="match status" value="1"/>
</dbReference>
<feature type="domain" description="Response regulatory" evidence="6">
    <location>
        <begin position="139"/>
        <end position="256"/>
    </location>
</feature>
<dbReference type="NCBIfam" id="TIGR00254">
    <property type="entry name" value="GGDEF"/>
    <property type="match status" value="1"/>
</dbReference>
<dbReference type="Pfam" id="PF00072">
    <property type="entry name" value="Response_reg"/>
    <property type="match status" value="2"/>
</dbReference>
<dbReference type="PANTHER" id="PTHR45138:SF9">
    <property type="entry name" value="DIGUANYLATE CYCLASE DGCM-RELATED"/>
    <property type="match status" value="1"/>
</dbReference>
<protein>
    <recommendedName>
        <fullName evidence="1">diguanylate cyclase</fullName>
        <ecNumber evidence="1">2.7.7.65</ecNumber>
    </recommendedName>
</protein>
<dbReference type="SMART" id="SM00073">
    <property type="entry name" value="HPT"/>
    <property type="match status" value="1"/>
</dbReference>
<dbReference type="Gene3D" id="3.30.70.270">
    <property type="match status" value="1"/>
</dbReference>
<gene>
    <name evidence="9" type="ORF">SAMN05216333_11032</name>
</gene>
<reference evidence="10" key="1">
    <citation type="submission" date="2016-10" db="EMBL/GenBank/DDBJ databases">
        <authorList>
            <person name="Varghese N."/>
            <person name="Submissions S."/>
        </authorList>
    </citation>
    <scope>NUCLEOTIDE SEQUENCE [LARGE SCALE GENOMIC DNA]</scope>
    <source>
        <strain evidence="10">Nm76</strain>
    </source>
</reference>
<dbReference type="GO" id="GO:0005886">
    <property type="term" value="C:plasma membrane"/>
    <property type="evidence" value="ECO:0007669"/>
    <property type="project" value="TreeGrafter"/>
</dbReference>